<dbReference type="SUPFAM" id="SSF88946">
    <property type="entry name" value="Sigma2 domain of RNA polymerase sigma factors"/>
    <property type="match status" value="1"/>
</dbReference>
<evidence type="ECO:0000259" key="7">
    <source>
        <dbReference type="Pfam" id="PF04545"/>
    </source>
</evidence>
<gene>
    <name evidence="8" type="ORF">AVDCRST_MAG24-153</name>
</gene>
<accession>A0A6J4L1Z4</accession>
<dbReference type="EMBL" id="CADCUF010000020">
    <property type="protein sequence ID" value="CAA9317243.1"/>
    <property type="molecule type" value="Genomic_DNA"/>
</dbReference>
<dbReference type="Pfam" id="PF04545">
    <property type="entry name" value="Sigma70_r4"/>
    <property type="match status" value="1"/>
</dbReference>
<dbReference type="PIRSF" id="PIRSF000770">
    <property type="entry name" value="RNA_pol_sigma-SigE/K"/>
    <property type="match status" value="1"/>
</dbReference>
<dbReference type="NCBIfam" id="TIGR02937">
    <property type="entry name" value="sigma70-ECF"/>
    <property type="match status" value="1"/>
</dbReference>
<dbReference type="AlphaFoldDB" id="A0A6J4L1Z4"/>
<dbReference type="InterPro" id="IPR014284">
    <property type="entry name" value="RNA_pol_sigma-70_dom"/>
</dbReference>
<evidence type="ECO:0000256" key="1">
    <source>
        <dbReference type="ARBA" id="ARBA00023015"/>
    </source>
</evidence>
<evidence type="ECO:0000256" key="4">
    <source>
        <dbReference type="ARBA" id="ARBA00023163"/>
    </source>
</evidence>
<sequence>MRMTTAGLAPTATLPSDTVIEERVTSNMALVGHIVRESMGRLPGHVSRDDLTSAGFTALVQAARSYDDSRGVPFSRYAATRVRGAILDELRGIDWASRSVRRRARELDETRTRLATELGRTASDAEVARVCGISTEEVAANDDDVSRASVMSLQGFGDTPLDDVLPATAPSPEQRVEQAERVGYLIDAVALLPERLRAVVEGYFFAERPMAEIAEELGVTESRVSQMRAEAMVLLRDALNSALDPELVAPAARPGGCAARRRDAYFAAVASRRSATARLGAVTLDRSA</sequence>
<dbReference type="Gene3D" id="1.10.1740.10">
    <property type="match status" value="1"/>
</dbReference>
<proteinExistence type="predicted"/>
<feature type="domain" description="RNA polymerase sigma-70 region 2" evidence="6">
    <location>
        <begin position="32"/>
        <end position="95"/>
    </location>
</feature>
<dbReference type="SUPFAM" id="SSF88659">
    <property type="entry name" value="Sigma3 and sigma4 domains of RNA polymerase sigma factors"/>
    <property type="match status" value="2"/>
</dbReference>
<evidence type="ECO:0000259" key="6">
    <source>
        <dbReference type="Pfam" id="PF04542"/>
    </source>
</evidence>
<keyword evidence="8" id="KW-0282">Flagellum</keyword>
<dbReference type="InterPro" id="IPR000943">
    <property type="entry name" value="RNA_pol_sigma70"/>
</dbReference>
<evidence type="ECO:0000256" key="3">
    <source>
        <dbReference type="ARBA" id="ARBA00023125"/>
    </source>
</evidence>
<keyword evidence="2" id="KW-0731">Sigma factor</keyword>
<keyword evidence="8" id="KW-0969">Cilium</keyword>
<keyword evidence="1" id="KW-0805">Transcription regulation</keyword>
<dbReference type="InterPro" id="IPR013325">
    <property type="entry name" value="RNA_pol_sigma_r2"/>
</dbReference>
<evidence type="ECO:0000256" key="2">
    <source>
        <dbReference type="ARBA" id="ARBA00023082"/>
    </source>
</evidence>
<dbReference type="GO" id="GO:0003677">
    <property type="term" value="F:DNA binding"/>
    <property type="evidence" value="ECO:0007669"/>
    <property type="project" value="UniProtKB-KW"/>
</dbReference>
<protein>
    <submittedName>
        <fullName evidence="8">RNA polymerase sigma factor for flagellar operon</fullName>
    </submittedName>
</protein>
<feature type="domain" description="RNA polymerase sigma-70 region 3" evidence="5">
    <location>
        <begin position="105"/>
        <end position="174"/>
    </location>
</feature>
<dbReference type="Pfam" id="PF04542">
    <property type="entry name" value="Sigma70_r2"/>
    <property type="match status" value="1"/>
</dbReference>
<organism evidence="8">
    <name type="scientific">uncultured Nocardioidaceae bacterium</name>
    <dbReference type="NCBI Taxonomy" id="253824"/>
    <lineage>
        <taxon>Bacteria</taxon>
        <taxon>Bacillati</taxon>
        <taxon>Actinomycetota</taxon>
        <taxon>Actinomycetes</taxon>
        <taxon>Propionibacteriales</taxon>
        <taxon>Nocardioidaceae</taxon>
        <taxon>environmental samples</taxon>
    </lineage>
</organism>
<dbReference type="Gene3D" id="1.20.140.160">
    <property type="match status" value="1"/>
</dbReference>
<dbReference type="InterPro" id="IPR007624">
    <property type="entry name" value="RNA_pol_sigma70_r3"/>
</dbReference>
<dbReference type="InterPro" id="IPR007627">
    <property type="entry name" value="RNA_pol_sigma70_r2"/>
</dbReference>
<dbReference type="GO" id="GO:0016987">
    <property type="term" value="F:sigma factor activity"/>
    <property type="evidence" value="ECO:0007669"/>
    <property type="project" value="UniProtKB-KW"/>
</dbReference>
<evidence type="ECO:0000313" key="8">
    <source>
        <dbReference type="EMBL" id="CAA9317243.1"/>
    </source>
</evidence>
<dbReference type="PANTHER" id="PTHR30385:SF7">
    <property type="entry name" value="RNA POLYMERASE SIGMA FACTOR FLIA"/>
    <property type="match status" value="1"/>
</dbReference>
<dbReference type="Pfam" id="PF04539">
    <property type="entry name" value="Sigma70_r3"/>
    <property type="match status" value="1"/>
</dbReference>
<keyword evidence="4" id="KW-0804">Transcription</keyword>
<dbReference type="PANTHER" id="PTHR30385">
    <property type="entry name" value="SIGMA FACTOR F FLAGELLAR"/>
    <property type="match status" value="1"/>
</dbReference>
<name>A0A6J4L1Z4_9ACTN</name>
<dbReference type="GO" id="GO:0006352">
    <property type="term" value="P:DNA-templated transcription initiation"/>
    <property type="evidence" value="ECO:0007669"/>
    <property type="project" value="InterPro"/>
</dbReference>
<keyword evidence="3" id="KW-0238">DNA-binding</keyword>
<feature type="domain" description="RNA polymerase sigma-70 region 4" evidence="7">
    <location>
        <begin position="190"/>
        <end position="236"/>
    </location>
</feature>
<dbReference type="InterPro" id="IPR013324">
    <property type="entry name" value="RNA_pol_sigma_r3/r4-like"/>
</dbReference>
<reference evidence="8" key="1">
    <citation type="submission" date="2020-02" db="EMBL/GenBank/DDBJ databases">
        <authorList>
            <person name="Meier V. D."/>
        </authorList>
    </citation>
    <scope>NUCLEOTIDE SEQUENCE</scope>
    <source>
        <strain evidence="8">AVDCRST_MAG24</strain>
    </source>
</reference>
<dbReference type="CDD" id="cd06171">
    <property type="entry name" value="Sigma70_r4"/>
    <property type="match status" value="1"/>
</dbReference>
<dbReference type="InterPro" id="IPR007630">
    <property type="entry name" value="RNA_pol_sigma70_r4"/>
</dbReference>
<evidence type="ECO:0000259" key="5">
    <source>
        <dbReference type="Pfam" id="PF04539"/>
    </source>
</evidence>
<keyword evidence="8" id="KW-0966">Cell projection</keyword>